<protein>
    <submittedName>
        <fullName evidence="2 4">Uncharacterized protein</fullName>
    </submittedName>
</protein>
<proteinExistence type="predicted"/>
<evidence type="ECO:0000313" key="3">
    <source>
        <dbReference type="Proteomes" id="UP000271162"/>
    </source>
</evidence>
<feature type="coiled-coil region" evidence="1">
    <location>
        <begin position="69"/>
        <end position="96"/>
    </location>
</feature>
<keyword evidence="1" id="KW-0175">Coiled coil</keyword>
<accession>A0A0N4Y2Q3</accession>
<evidence type="ECO:0000256" key="1">
    <source>
        <dbReference type="SAM" id="Coils"/>
    </source>
</evidence>
<gene>
    <name evidence="2" type="ORF">NBR_LOCUS10018</name>
</gene>
<dbReference type="EMBL" id="UYSL01020241">
    <property type="protein sequence ID" value="VDL73607.1"/>
    <property type="molecule type" value="Genomic_DNA"/>
</dbReference>
<dbReference type="OMA" id="IKENMRD"/>
<dbReference type="Proteomes" id="UP000271162">
    <property type="component" value="Unassembled WGS sequence"/>
</dbReference>
<evidence type="ECO:0000313" key="2">
    <source>
        <dbReference type="EMBL" id="VDL73607.1"/>
    </source>
</evidence>
<organism evidence="4">
    <name type="scientific">Nippostrongylus brasiliensis</name>
    <name type="common">Rat hookworm</name>
    <dbReference type="NCBI Taxonomy" id="27835"/>
    <lineage>
        <taxon>Eukaryota</taxon>
        <taxon>Metazoa</taxon>
        <taxon>Ecdysozoa</taxon>
        <taxon>Nematoda</taxon>
        <taxon>Chromadorea</taxon>
        <taxon>Rhabditida</taxon>
        <taxon>Rhabditina</taxon>
        <taxon>Rhabditomorpha</taxon>
        <taxon>Strongyloidea</taxon>
        <taxon>Heligmosomidae</taxon>
        <taxon>Nippostrongylus</taxon>
    </lineage>
</organism>
<dbReference type="WBParaSite" id="NBR_0001001701-mRNA-1">
    <property type="protein sequence ID" value="NBR_0001001701-mRNA-1"/>
    <property type="gene ID" value="NBR_0001001701"/>
</dbReference>
<keyword evidence="3" id="KW-1185">Reference proteome</keyword>
<evidence type="ECO:0000313" key="4">
    <source>
        <dbReference type="WBParaSite" id="NBR_0001001701-mRNA-1"/>
    </source>
</evidence>
<reference evidence="2 3" key="2">
    <citation type="submission" date="2018-11" db="EMBL/GenBank/DDBJ databases">
        <authorList>
            <consortium name="Pathogen Informatics"/>
        </authorList>
    </citation>
    <scope>NUCLEOTIDE SEQUENCE [LARGE SCALE GENOMIC DNA]</scope>
</reference>
<dbReference type="AlphaFoldDB" id="A0A0N4Y2Q3"/>
<reference evidence="4" key="1">
    <citation type="submission" date="2017-02" db="UniProtKB">
        <authorList>
            <consortium name="WormBaseParasite"/>
        </authorList>
    </citation>
    <scope>IDENTIFICATION</scope>
</reference>
<name>A0A0N4Y2Q3_NIPBR</name>
<sequence length="111" mass="12360">MGSRATPMPSQPPLLDSDGEISEFQMNALCMRYGIAAAPVPSENALLAATTTVVRDNLKCYEPSKRVYKRDIERAKANVQNQYDGALRAIQERRNELAAAKILLKEHMPEN</sequence>